<sequence>MNEFLTTLWNITPDRPWGIDIPNYFWFTGSSAAAFIISSFAHVFGMRKYKPIAGFSLLLAFVLLVVAPFNLIDDLRQPGRVIHFFLYGWENFPTSPMKWGVLLLLAYPLLIFTEACIMYREDLIGRMQTSRNSIMKKIYKFLTFGRTAINDTERKKDHKLSYWLGAAGIPLALSVHGYTGYILGAVHAFPLWHTPLMPVLFLASAMVSGTGLLLVLLPVVQKFFSPVGKVDRVLMADLGKLLAWFIVIDLVIRFFWLTFAMPFNGSEKYALYEFFSYHQFDIVVIEYIIGLFLPMAVGFTALRQKLSFVMAAGFISAAGVWLFRWNTVIGGQGMAKSTGGLLEYHAAVTGQDSIMSVLANGSLFVAVLCLVMLLFPWGDEMKRYYEKGAYHGYESPKLFESHGGNSSRGSNLGL</sequence>
<evidence type="ECO:0000256" key="3">
    <source>
        <dbReference type="ARBA" id="ARBA00022475"/>
    </source>
</evidence>
<evidence type="ECO:0000256" key="6">
    <source>
        <dbReference type="ARBA" id="ARBA00023136"/>
    </source>
</evidence>
<dbReference type="OrthoDB" id="9768158at2"/>
<dbReference type="Proteomes" id="UP000243333">
    <property type="component" value="Unassembled WGS sequence"/>
</dbReference>
<feature type="transmembrane region" description="Helical" evidence="7">
    <location>
        <begin position="52"/>
        <end position="72"/>
    </location>
</feature>
<evidence type="ECO:0000313" key="8">
    <source>
        <dbReference type="EMBL" id="SDF80428.1"/>
    </source>
</evidence>
<dbReference type="AlphaFoldDB" id="A0A1G7P288"/>
<evidence type="ECO:0000256" key="4">
    <source>
        <dbReference type="ARBA" id="ARBA00022692"/>
    </source>
</evidence>
<feature type="transmembrane region" description="Helical" evidence="7">
    <location>
        <begin position="306"/>
        <end position="324"/>
    </location>
</feature>
<feature type="transmembrane region" description="Helical" evidence="7">
    <location>
        <begin position="99"/>
        <end position="119"/>
    </location>
</feature>
<reference evidence="9" key="1">
    <citation type="submission" date="2016-10" db="EMBL/GenBank/DDBJ databases">
        <authorList>
            <person name="Varghese N."/>
            <person name="Submissions S."/>
        </authorList>
    </citation>
    <scope>NUCLEOTIDE SEQUENCE [LARGE SCALE GENOMIC DNA]</scope>
    <source>
        <strain evidence="9">DSM 23256</strain>
    </source>
</reference>
<dbReference type="PANTHER" id="PTHR34856">
    <property type="entry name" value="PROTEIN NRFD"/>
    <property type="match status" value="1"/>
</dbReference>
<feature type="transmembrane region" description="Helical" evidence="7">
    <location>
        <begin position="279"/>
        <end position="299"/>
    </location>
</feature>
<keyword evidence="3" id="KW-1003">Cell membrane</keyword>
<name>A0A1G7P288_9FIRM</name>
<comment type="subcellular location">
    <subcellularLocation>
        <location evidence="1">Cell membrane</location>
        <topology evidence="1">Multi-pass membrane protein</topology>
    </subcellularLocation>
</comment>
<feature type="transmembrane region" description="Helical" evidence="7">
    <location>
        <begin position="241"/>
        <end position="259"/>
    </location>
</feature>
<dbReference type="Gene3D" id="1.20.1630.10">
    <property type="entry name" value="Formate dehydrogenase/DMSO reductase domain"/>
    <property type="match status" value="1"/>
</dbReference>
<keyword evidence="9" id="KW-1185">Reference proteome</keyword>
<dbReference type="InterPro" id="IPR005614">
    <property type="entry name" value="NrfD-like"/>
</dbReference>
<dbReference type="RefSeq" id="WP_093691916.1">
    <property type="nucleotide sequence ID" value="NZ_FNBU01000031.1"/>
</dbReference>
<accession>A0A1G7P288</accession>
<comment type="similarity">
    <text evidence="2">Belongs to the NrfD family.</text>
</comment>
<keyword evidence="5 7" id="KW-1133">Transmembrane helix</keyword>
<dbReference type="STRING" id="1123285.SAMN05660235_02808"/>
<feature type="transmembrane region" description="Helical" evidence="7">
    <location>
        <begin position="354"/>
        <end position="377"/>
    </location>
</feature>
<proteinExistence type="inferred from homology"/>
<evidence type="ECO:0000256" key="5">
    <source>
        <dbReference type="ARBA" id="ARBA00022989"/>
    </source>
</evidence>
<evidence type="ECO:0000256" key="7">
    <source>
        <dbReference type="SAM" id="Phobius"/>
    </source>
</evidence>
<feature type="transmembrane region" description="Helical" evidence="7">
    <location>
        <begin position="160"/>
        <end position="179"/>
    </location>
</feature>
<dbReference type="EMBL" id="FNBU01000031">
    <property type="protein sequence ID" value="SDF80428.1"/>
    <property type="molecule type" value="Genomic_DNA"/>
</dbReference>
<keyword evidence="6 7" id="KW-0472">Membrane</keyword>
<organism evidence="8 9">
    <name type="scientific">Sporolituus thermophilus DSM 23256</name>
    <dbReference type="NCBI Taxonomy" id="1123285"/>
    <lineage>
        <taxon>Bacteria</taxon>
        <taxon>Bacillati</taxon>
        <taxon>Bacillota</taxon>
        <taxon>Negativicutes</taxon>
        <taxon>Selenomonadales</taxon>
        <taxon>Sporomusaceae</taxon>
        <taxon>Sporolituus</taxon>
    </lineage>
</organism>
<gene>
    <name evidence="8" type="ORF">SAMN05660235_02808</name>
</gene>
<dbReference type="GO" id="GO:0005886">
    <property type="term" value="C:plasma membrane"/>
    <property type="evidence" value="ECO:0007669"/>
    <property type="project" value="UniProtKB-SubCell"/>
</dbReference>
<feature type="transmembrane region" description="Helical" evidence="7">
    <location>
        <begin position="199"/>
        <end position="220"/>
    </location>
</feature>
<dbReference type="InterPro" id="IPR052049">
    <property type="entry name" value="Electron_transfer_protein"/>
</dbReference>
<keyword evidence="4 7" id="KW-0812">Transmembrane</keyword>
<evidence type="ECO:0000313" key="9">
    <source>
        <dbReference type="Proteomes" id="UP000243333"/>
    </source>
</evidence>
<protein>
    <submittedName>
        <fullName evidence="8">Tetrathionate reductase subunit C</fullName>
    </submittedName>
</protein>
<dbReference type="PANTHER" id="PTHR34856:SF2">
    <property type="entry name" value="PROTEIN NRFD"/>
    <property type="match status" value="1"/>
</dbReference>
<evidence type="ECO:0000256" key="1">
    <source>
        <dbReference type="ARBA" id="ARBA00004651"/>
    </source>
</evidence>
<feature type="transmembrane region" description="Helical" evidence="7">
    <location>
        <begin position="24"/>
        <end position="45"/>
    </location>
</feature>
<dbReference type="Pfam" id="PF03916">
    <property type="entry name" value="NrfD"/>
    <property type="match status" value="1"/>
</dbReference>
<evidence type="ECO:0000256" key="2">
    <source>
        <dbReference type="ARBA" id="ARBA00008929"/>
    </source>
</evidence>